<dbReference type="Proteomes" id="UP000005239">
    <property type="component" value="Unassembled WGS sequence"/>
</dbReference>
<evidence type="ECO:0000313" key="1">
    <source>
        <dbReference type="EnsemblMetazoa" id="PPA41002.1"/>
    </source>
</evidence>
<proteinExistence type="predicted"/>
<gene>
    <name evidence="1" type="primary">WBGene00279371</name>
</gene>
<dbReference type="OrthoDB" id="5870811at2759"/>
<evidence type="ECO:0000313" key="2">
    <source>
        <dbReference type="Proteomes" id="UP000005239"/>
    </source>
</evidence>
<organism evidence="1 2">
    <name type="scientific">Pristionchus pacificus</name>
    <name type="common">Parasitic nematode worm</name>
    <dbReference type="NCBI Taxonomy" id="54126"/>
    <lineage>
        <taxon>Eukaryota</taxon>
        <taxon>Metazoa</taxon>
        <taxon>Ecdysozoa</taxon>
        <taxon>Nematoda</taxon>
        <taxon>Chromadorea</taxon>
        <taxon>Rhabditida</taxon>
        <taxon>Rhabditina</taxon>
        <taxon>Diplogasteromorpha</taxon>
        <taxon>Diplogasteroidea</taxon>
        <taxon>Neodiplogasteridae</taxon>
        <taxon>Pristionchus</taxon>
    </lineage>
</organism>
<keyword evidence="2" id="KW-1185">Reference proteome</keyword>
<protein>
    <submittedName>
        <fullName evidence="1">Uncharacterized protein</fullName>
    </submittedName>
</protein>
<dbReference type="AlphaFoldDB" id="A0A2A6CNQ8"/>
<dbReference type="SUPFAM" id="SSF57424">
    <property type="entry name" value="LDL receptor-like module"/>
    <property type="match status" value="1"/>
</dbReference>
<reference evidence="2" key="1">
    <citation type="journal article" date="2008" name="Nat. Genet.">
        <title>The Pristionchus pacificus genome provides a unique perspective on nematode lifestyle and parasitism.</title>
        <authorList>
            <person name="Dieterich C."/>
            <person name="Clifton S.W."/>
            <person name="Schuster L.N."/>
            <person name="Chinwalla A."/>
            <person name="Delehaunty K."/>
            <person name="Dinkelacker I."/>
            <person name="Fulton L."/>
            <person name="Fulton R."/>
            <person name="Godfrey J."/>
            <person name="Minx P."/>
            <person name="Mitreva M."/>
            <person name="Roeseler W."/>
            <person name="Tian H."/>
            <person name="Witte H."/>
            <person name="Yang S.P."/>
            <person name="Wilson R.K."/>
            <person name="Sommer R.J."/>
        </authorList>
    </citation>
    <scope>NUCLEOTIDE SEQUENCE [LARGE SCALE GENOMIC DNA]</scope>
    <source>
        <strain evidence="2">PS312</strain>
    </source>
</reference>
<reference evidence="1" key="2">
    <citation type="submission" date="2022-06" db="UniProtKB">
        <authorList>
            <consortium name="EnsemblMetazoa"/>
        </authorList>
    </citation>
    <scope>IDENTIFICATION</scope>
    <source>
        <strain evidence="1">PS312</strain>
    </source>
</reference>
<name>A0A2A6CNQ8_PRIPA</name>
<accession>A0A2A6CNQ8</accession>
<sequence>MNKMFSHHKPQLNCTVCTNTCSSIRHLGESNRTYSGEFDEDDDVEFDSSNNEGIGLMMQMSYNHSIPVDALRECERQKCVSLDDICDHRPQCPGGEDETPVICFFHEMHSKELARLRKAAIAL</sequence>
<dbReference type="PANTHER" id="PTHR21105">
    <property type="entry name" value="GH16255P"/>
    <property type="match status" value="1"/>
</dbReference>
<dbReference type="PANTHER" id="PTHR21105:SF0">
    <property type="entry name" value="GH16255P"/>
    <property type="match status" value="1"/>
</dbReference>
<dbReference type="InterPro" id="IPR036055">
    <property type="entry name" value="LDL_receptor-like_sf"/>
</dbReference>
<accession>A0A8R1YUX9</accession>
<dbReference type="EnsemblMetazoa" id="PPA41002.1">
    <property type="protein sequence ID" value="PPA41002.1"/>
    <property type="gene ID" value="WBGene00279371"/>
</dbReference>